<dbReference type="Gene3D" id="3.60.21.10">
    <property type="match status" value="1"/>
</dbReference>
<dbReference type="RefSeq" id="WP_206573366.1">
    <property type="nucleotide sequence ID" value="NZ_JAFKCV010000004.1"/>
</dbReference>
<dbReference type="PANTHER" id="PTHR46546">
    <property type="entry name" value="SHEWANELLA-LIKE PROTEIN PHOSPHATASE 1"/>
    <property type="match status" value="1"/>
</dbReference>
<proteinExistence type="predicted"/>
<keyword evidence="3" id="KW-1185">Reference proteome</keyword>
<evidence type="ECO:0000313" key="2">
    <source>
        <dbReference type="EMBL" id="MBN7825249.1"/>
    </source>
</evidence>
<evidence type="ECO:0000313" key="3">
    <source>
        <dbReference type="Proteomes" id="UP000664654"/>
    </source>
</evidence>
<reference evidence="2" key="1">
    <citation type="submission" date="2021-03" db="EMBL/GenBank/DDBJ databases">
        <title>novel species isolated from a fishpond in China.</title>
        <authorList>
            <person name="Lu H."/>
            <person name="Cai Z."/>
        </authorList>
    </citation>
    <scope>NUCLEOTIDE SEQUENCE</scope>
    <source>
        <strain evidence="2">JCM 30855</strain>
    </source>
</reference>
<dbReference type="SUPFAM" id="SSF56300">
    <property type="entry name" value="Metallo-dependent phosphatases"/>
    <property type="match status" value="1"/>
</dbReference>
<protein>
    <submittedName>
        <fullName evidence="2">Metallophosphoesterase</fullName>
    </submittedName>
</protein>
<comment type="caution">
    <text evidence="2">The sequence shown here is derived from an EMBL/GenBank/DDBJ whole genome shotgun (WGS) entry which is preliminary data.</text>
</comment>
<dbReference type="EMBL" id="JAFKCV010000004">
    <property type="protein sequence ID" value="MBN7825249.1"/>
    <property type="molecule type" value="Genomic_DNA"/>
</dbReference>
<feature type="domain" description="Calcineurin-like phosphoesterase" evidence="1">
    <location>
        <begin position="87"/>
        <end position="302"/>
    </location>
</feature>
<organism evidence="2 3">
    <name type="scientific">Bowmanella dokdonensis</name>
    <dbReference type="NCBI Taxonomy" id="751969"/>
    <lineage>
        <taxon>Bacteria</taxon>
        <taxon>Pseudomonadati</taxon>
        <taxon>Pseudomonadota</taxon>
        <taxon>Gammaproteobacteria</taxon>
        <taxon>Alteromonadales</taxon>
        <taxon>Alteromonadaceae</taxon>
        <taxon>Bowmanella</taxon>
    </lineage>
</organism>
<dbReference type="AlphaFoldDB" id="A0A939DMD8"/>
<gene>
    <name evidence="2" type="ORF">J0A66_08460</name>
</gene>
<dbReference type="Proteomes" id="UP000664654">
    <property type="component" value="Unassembled WGS sequence"/>
</dbReference>
<dbReference type="PROSITE" id="PS51257">
    <property type="entry name" value="PROKAR_LIPOPROTEIN"/>
    <property type="match status" value="1"/>
</dbReference>
<dbReference type="Pfam" id="PF00149">
    <property type="entry name" value="Metallophos"/>
    <property type="match status" value="1"/>
</dbReference>
<name>A0A939DMD8_9ALTE</name>
<accession>A0A939DMD8</accession>
<evidence type="ECO:0000259" key="1">
    <source>
        <dbReference type="Pfam" id="PF00149"/>
    </source>
</evidence>
<dbReference type="InterPro" id="IPR029052">
    <property type="entry name" value="Metallo-depent_PP-like"/>
</dbReference>
<dbReference type="PANTHER" id="PTHR46546:SF4">
    <property type="entry name" value="SHEWANELLA-LIKE PROTEIN PHOSPHATASE 1"/>
    <property type="match status" value="1"/>
</dbReference>
<dbReference type="InterPro" id="IPR004843">
    <property type="entry name" value="Calcineurin-like_PHP"/>
</dbReference>
<sequence>MRSMLLWAGAILLAACSDPQPGELFDGPYVFAEDDQWQALWVCQGQVKSYSFPPPEDTLHIEKCGLGASLPEEQASRPDLQYQNASRIAAISDIHGQFGLLDQLLKAHRIVDENGRWHFSDGHLVVVGDVFDRGPQVTESLWYLYRLDSQARKAGGRVHLLLGNHEVMVLNGDLRYLHDKYQEIETLLGKTQAELYGDGMVLGAWLRTRNVLVKINDMLFAHGGLHPKLAEDGLTLEQINDEFTAHLVEQEDSLRQGLARYLHKSDGPIWYRGYFEPPQASEAEIDLLLAHFGVKHLVVGHTTQEQVSGFFDNQIIAVDSGIKRGRSGEILLVGPDGLYRGLLDGSKVSL</sequence>
<dbReference type="GO" id="GO:0016787">
    <property type="term" value="F:hydrolase activity"/>
    <property type="evidence" value="ECO:0007669"/>
    <property type="project" value="InterPro"/>
</dbReference>